<feature type="binding site" evidence="1">
    <location>
        <position position="225"/>
    </location>
    <ligand>
        <name>ATP</name>
        <dbReference type="ChEBI" id="CHEBI:30616"/>
    </ligand>
</feature>
<evidence type="ECO:0000259" key="2">
    <source>
        <dbReference type="Pfam" id="PF00586"/>
    </source>
</evidence>
<dbReference type="GO" id="GO:0009228">
    <property type="term" value="P:thiamine biosynthetic process"/>
    <property type="evidence" value="ECO:0007669"/>
    <property type="project" value="UniProtKB-KW"/>
</dbReference>
<feature type="binding site" evidence="1">
    <location>
        <begin position="132"/>
        <end position="133"/>
    </location>
    <ligand>
        <name>ATP</name>
        <dbReference type="ChEBI" id="CHEBI:30616"/>
    </ligand>
</feature>
<proteinExistence type="inferred from homology"/>
<dbReference type="PANTHER" id="PTHR30270">
    <property type="entry name" value="THIAMINE-MONOPHOSPHATE KINASE"/>
    <property type="match status" value="1"/>
</dbReference>
<keyword evidence="1" id="KW-0784">Thiamine biosynthesis</keyword>
<dbReference type="PANTHER" id="PTHR30270:SF0">
    <property type="entry name" value="THIAMINE-MONOPHOSPHATE KINASE"/>
    <property type="match status" value="1"/>
</dbReference>
<feature type="binding site" evidence="1">
    <location>
        <position position="40"/>
    </location>
    <ligand>
        <name>Mg(2+)</name>
        <dbReference type="ChEBI" id="CHEBI:18420"/>
        <label>4</label>
    </ligand>
</feature>
<comment type="similarity">
    <text evidence="1">Belongs to the thiamine-monophosphate kinase family.</text>
</comment>
<feature type="binding site" evidence="1">
    <location>
        <position position="85"/>
    </location>
    <ligand>
        <name>Mg(2+)</name>
        <dbReference type="ChEBI" id="CHEBI:18420"/>
        <label>2</label>
    </ligand>
</feature>
<feature type="domain" description="PurM-like C-terminal" evidence="3">
    <location>
        <begin position="161"/>
        <end position="315"/>
    </location>
</feature>
<dbReference type="GO" id="GO:0005524">
    <property type="term" value="F:ATP binding"/>
    <property type="evidence" value="ECO:0007669"/>
    <property type="project" value="UniProtKB-UniRule"/>
</dbReference>
<feature type="binding site" evidence="1">
    <location>
        <position position="274"/>
    </location>
    <ligand>
        <name>substrate</name>
    </ligand>
</feature>
<dbReference type="GO" id="GO:0009030">
    <property type="term" value="F:thiamine-phosphate kinase activity"/>
    <property type="evidence" value="ECO:0007669"/>
    <property type="project" value="UniProtKB-UniRule"/>
</dbReference>
<feature type="binding site" evidence="1">
    <location>
        <position position="57"/>
    </location>
    <ligand>
        <name>Mg(2+)</name>
        <dbReference type="ChEBI" id="CHEBI:18420"/>
        <label>1</label>
    </ligand>
</feature>
<dbReference type="SUPFAM" id="SSF56042">
    <property type="entry name" value="PurM C-terminal domain-like"/>
    <property type="match status" value="1"/>
</dbReference>
<dbReference type="CDD" id="cd02194">
    <property type="entry name" value="ThiL"/>
    <property type="match status" value="1"/>
</dbReference>
<name>A0A444L6G6_METS7</name>
<dbReference type="EMBL" id="RXGA01000003">
    <property type="protein sequence ID" value="RWX73168.1"/>
    <property type="molecule type" value="Genomic_DNA"/>
</dbReference>
<feature type="binding site" evidence="1">
    <location>
        <position position="85"/>
    </location>
    <ligand>
        <name>Mg(2+)</name>
        <dbReference type="ChEBI" id="CHEBI:18420"/>
        <label>3</label>
    </ligand>
</feature>
<dbReference type="SUPFAM" id="SSF55326">
    <property type="entry name" value="PurM N-terminal domain-like"/>
    <property type="match status" value="1"/>
</dbReference>
<comment type="caution">
    <text evidence="1">Lacks conserved residue(s) required for the propagation of feature annotation.</text>
</comment>
<feature type="binding site" evidence="1">
    <location>
        <position position="223"/>
    </location>
    <ligand>
        <name>Mg(2+)</name>
        <dbReference type="ChEBI" id="CHEBI:18420"/>
        <label>3</label>
    </ligand>
</feature>
<reference evidence="4 5" key="1">
    <citation type="submission" date="2018-12" db="EMBL/GenBank/DDBJ databases">
        <title>The complete genome of the methanogenic archaea of the candidate phylum Verstraetearchaeota, obtained from the metagenome of underground thermal water.</title>
        <authorList>
            <person name="Kadnikov V.V."/>
            <person name="Mardanov A.V."/>
            <person name="Beletsky A.V."/>
            <person name="Karnachuk O.V."/>
            <person name="Ravin N.V."/>
        </authorList>
    </citation>
    <scope>NUCLEOTIDE SEQUENCE [LARGE SCALE GENOMIC DNA]</scope>
    <source>
        <strain evidence="4">Ch88</strain>
    </source>
</reference>
<dbReference type="InterPro" id="IPR036676">
    <property type="entry name" value="PurM-like_C_sf"/>
</dbReference>
<feature type="binding site" evidence="1">
    <location>
        <position position="133"/>
    </location>
    <ligand>
        <name>Mg(2+)</name>
        <dbReference type="ChEBI" id="CHEBI:18420"/>
        <label>1</label>
    </ligand>
</feature>
<feature type="binding site" evidence="1">
    <location>
        <position position="56"/>
    </location>
    <ligand>
        <name>Mg(2+)</name>
        <dbReference type="ChEBI" id="CHEBI:18420"/>
        <label>1</label>
    </ligand>
</feature>
<evidence type="ECO:0000313" key="5">
    <source>
        <dbReference type="Proteomes" id="UP000288215"/>
    </source>
</evidence>
<dbReference type="InterPro" id="IPR006283">
    <property type="entry name" value="ThiL-like"/>
</dbReference>
<feature type="binding site" evidence="1">
    <location>
        <position position="64"/>
    </location>
    <ligand>
        <name>substrate</name>
    </ligand>
</feature>
<evidence type="ECO:0000256" key="1">
    <source>
        <dbReference type="HAMAP-Rule" id="MF_02128"/>
    </source>
</evidence>
<dbReference type="AlphaFoldDB" id="A0A444L6G6"/>
<dbReference type="GO" id="GO:0009229">
    <property type="term" value="P:thiamine diphosphate biosynthetic process"/>
    <property type="evidence" value="ECO:0007669"/>
    <property type="project" value="UniProtKB-UniRule"/>
</dbReference>
<dbReference type="Gene3D" id="3.90.650.10">
    <property type="entry name" value="PurM-like C-terminal domain"/>
    <property type="match status" value="1"/>
</dbReference>
<comment type="catalytic activity">
    <reaction evidence="1">
        <text>thiamine phosphate + ATP = thiamine diphosphate + ADP</text>
        <dbReference type="Rhea" id="RHEA:15913"/>
        <dbReference type="ChEBI" id="CHEBI:30616"/>
        <dbReference type="ChEBI" id="CHEBI:37575"/>
        <dbReference type="ChEBI" id="CHEBI:58937"/>
        <dbReference type="ChEBI" id="CHEBI:456216"/>
        <dbReference type="EC" id="2.7.4.16"/>
    </reaction>
</comment>
<dbReference type="EC" id="2.7.4.16" evidence="1"/>
<dbReference type="InterPro" id="IPR016188">
    <property type="entry name" value="PurM-like_N"/>
</dbReference>
<comment type="pathway">
    <text evidence="1">Cofactor biosynthesis; thiamine diphosphate biosynthesis; thiamine diphosphate from thiamine phosphate: step 1/1.</text>
</comment>
<keyword evidence="1" id="KW-0460">Magnesium</keyword>
<feature type="binding site" evidence="1">
    <location>
        <position position="85"/>
    </location>
    <ligand>
        <name>Mg(2+)</name>
        <dbReference type="ChEBI" id="CHEBI:18420"/>
        <label>4</label>
    </ligand>
</feature>
<sequence>MARPRAGDIGERGLIEMIWDLVDRELPGSKSGSALPHPDDASAVTLPDGRYLVLKTDMFVRRTDAPRGMRHSQMGRKSVVMCASDLAAKGAKPHAFMHSMGIPPGYRPGRVMELIRGVLSACKDYGMSFLGGDLGESKDLIVAGVAVGFADRIVRRSGALPGDLLAVTGPFGDTASAFEILLKGRSAPAPLRRRLLRSVYHPRARVDLGVALAGTGAVTSSMDSSDGLAFTLHELARSSGVRLLLSKVPVSSAAEEFASIHQIPAEDLALYGGEEYEIVLTIKPEALDMAQLAAARCGSRLLLIGRVEEGRGVALSDGSVERPIEAKGWEHLRHP</sequence>
<comment type="caution">
    <text evidence="4">The sequence shown here is derived from an EMBL/GenBank/DDBJ whole genome shotgun (WGS) entry which is preliminary data.</text>
</comment>
<dbReference type="Gene3D" id="3.30.1330.10">
    <property type="entry name" value="PurM-like, N-terminal domain"/>
    <property type="match status" value="1"/>
</dbReference>
<feature type="binding site" evidence="1">
    <location>
        <position position="329"/>
    </location>
    <ligand>
        <name>substrate</name>
    </ligand>
</feature>
<feature type="binding site" evidence="1">
    <location>
        <position position="57"/>
    </location>
    <ligand>
        <name>Mg(2+)</name>
        <dbReference type="ChEBI" id="CHEBI:18420"/>
        <label>2</label>
    </ligand>
</feature>
<dbReference type="HAMAP" id="MF_02128">
    <property type="entry name" value="TMP_kinase"/>
    <property type="match status" value="1"/>
</dbReference>
<dbReference type="Proteomes" id="UP000288215">
    <property type="component" value="Unassembled WGS sequence"/>
</dbReference>
<dbReference type="PIRSF" id="PIRSF005303">
    <property type="entry name" value="Thiam_monoph_kin"/>
    <property type="match status" value="1"/>
</dbReference>
<evidence type="ECO:0000313" key="4">
    <source>
        <dbReference type="EMBL" id="RWX73168.1"/>
    </source>
</evidence>
<evidence type="ECO:0000259" key="3">
    <source>
        <dbReference type="Pfam" id="PF02769"/>
    </source>
</evidence>
<keyword evidence="1" id="KW-0479">Metal-binding</keyword>
<dbReference type="InterPro" id="IPR036921">
    <property type="entry name" value="PurM-like_N_sf"/>
</dbReference>
<comment type="miscellaneous">
    <text evidence="1">Reaction mechanism of ThiL seems to utilize a direct, inline transfer of the gamma-phosphate of ATP to TMP rather than a phosphorylated enzyme intermediate.</text>
</comment>
<gene>
    <name evidence="1" type="primary">thiL</name>
    <name evidence="4" type="ORF">Metus_1142</name>
</gene>
<dbReference type="InterPro" id="IPR010918">
    <property type="entry name" value="PurM-like_C_dom"/>
</dbReference>
<dbReference type="UniPathway" id="UPA00060">
    <property type="reaction ID" value="UER00142"/>
</dbReference>
<keyword evidence="1" id="KW-0808">Transferase</keyword>
<dbReference type="Pfam" id="PF02769">
    <property type="entry name" value="AIRS_C"/>
    <property type="match status" value="1"/>
</dbReference>
<protein>
    <recommendedName>
        <fullName evidence="1">Thiamine-monophosphate kinase</fullName>
        <shortName evidence="1">TMP kinase</shortName>
        <shortName evidence="1">Thiamine-phosphate kinase</shortName>
        <ecNumber evidence="1">2.7.4.16</ecNumber>
    </recommendedName>
</protein>
<organism evidence="4 5">
    <name type="scientific">Methanosuratincola subterraneus</name>
    <dbReference type="NCBI Taxonomy" id="2593994"/>
    <lineage>
        <taxon>Archaea</taxon>
        <taxon>Thermoproteota</taxon>
        <taxon>Methanosuratincolia</taxon>
        <taxon>Candidatus Methanomethylicales</taxon>
        <taxon>Candidatus Methanomethylicaceae</taxon>
        <taxon>Candidatus Methanosuratincola (ex Vanwonterghem et al. 2016)</taxon>
    </lineage>
</organism>
<keyword evidence="1 4" id="KW-0418">Kinase</keyword>
<dbReference type="Pfam" id="PF00586">
    <property type="entry name" value="AIRS"/>
    <property type="match status" value="1"/>
</dbReference>
<keyword evidence="1" id="KW-0547">Nucleotide-binding</keyword>
<feature type="domain" description="PurM-like N-terminal" evidence="2">
    <location>
        <begin position="39"/>
        <end position="149"/>
    </location>
</feature>
<feature type="binding site" evidence="1">
    <location>
        <position position="40"/>
    </location>
    <ligand>
        <name>Mg(2+)</name>
        <dbReference type="ChEBI" id="CHEBI:18420"/>
        <label>3</label>
    </ligand>
</feature>
<accession>A0A444L6G6</accession>
<feature type="binding site" evidence="1">
    <location>
        <position position="226"/>
    </location>
    <ligand>
        <name>Mg(2+)</name>
        <dbReference type="ChEBI" id="CHEBI:18420"/>
        <label>5</label>
    </ligand>
</feature>
<dbReference type="GO" id="GO:0000287">
    <property type="term" value="F:magnesium ion binding"/>
    <property type="evidence" value="ECO:0007669"/>
    <property type="project" value="UniProtKB-UniRule"/>
</dbReference>
<keyword evidence="1" id="KW-0067">ATP-binding</keyword>
<comment type="function">
    <text evidence="1">Catalyzes the ATP-dependent phosphorylation of thiamine-monophosphate (TMP) to form thiamine-pyrophosphate (TPP), the active form of vitamin B1.</text>
</comment>
<dbReference type="NCBIfam" id="TIGR01379">
    <property type="entry name" value="thiL"/>
    <property type="match status" value="1"/>
</dbReference>
<feature type="binding site" evidence="1">
    <location>
        <position position="156"/>
    </location>
    <ligand>
        <name>ATP</name>
        <dbReference type="ChEBI" id="CHEBI:30616"/>
    </ligand>
</feature>